<evidence type="ECO:0000259" key="5">
    <source>
        <dbReference type="PROSITE" id="PS50931"/>
    </source>
</evidence>
<evidence type="ECO:0000256" key="4">
    <source>
        <dbReference type="ARBA" id="ARBA00023163"/>
    </source>
</evidence>
<dbReference type="Pfam" id="PF03466">
    <property type="entry name" value="LysR_substrate"/>
    <property type="match status" value="1"/>
</dbReference>
<dbReference type="InterPro" id="IPR000847">
    <property type="entry name" value="LysR_HTH_N"/>
</dbReference>
<dbReference type="EMBL" id="BLAG01000004">
    <property type="protein sequence ID" value="GES28192.1"/>
    <property type="molecule type" value="Genomic_DNA"/>
</dbReference>
<reference evidence="6 7" key="1">
    <citation type="submission" date="2019-10" db="EMBL/GenBank/DDBJ databases">
        <title>Whole genome shotgun sequence of Streptomyces angustmyceticus NBRC 3934.</title>
        <authorList>
            <person name="Hosoyama A."/>
            <person name="Ichikawa N."/>
            <person name="Kimura A."/>
            <person name="Kitahashi Y."/>
            <person name="Komaki H."/>
            <person name="Uohara A."/>
        </authorList>
    </citation>
    <scope>NUCLEOTIDE SEQUENCE [LARGE SCALE GENOMIC DNA]</scope>
    <source>
        <strain evidence="6 7">NBRC 3934</strain>
    </source>
</reference>
<feature type="domain" description="HTH lysR-type" evidence="5">
    <location>
        <begin position="14"/>
        <end position="71"/>
    </location>
</feature>
<dbReference type="PANTHER" id="PTHR30126">
    <property type="entry name" value="HTH-TYPE TRANSCRIPTIONAL REGULATOR"/>
    <property type="match status" value="1"/>
</dbReference>
<dbReference type="CDD" id="cd05466">
    <property type="entry name" value="PBP2_LTTR_substrate"/>
    <property type="match status" value="1"/>
</dbReference>
<dbReference type="FunFam" id="1.10.10.10:FF:000001">
    <property type="entry name" value="LysR family transcriptional regulator"/>
    <property type="match status" value="1"/>
</dbReference>
<evidence type="ECO:0000313" key="6">
    <source>
        <dbReference type="EMBL" id="GES28192.1"/>
    </source>
</evidence>
<comment type="similarity">
    <text evidence="1">Belongs to the LysR transcriptional regulatory family.</text>
</comment>
<dbReference type="InterPro" id="IPR036388">
    <property type="entry name" value="WH-like_DNA-bd_sf"/>
</dbReference>
<sequence>MLVAIDDRDTVGAVDTRLLRTFVTLARAGSFTAAARALHLAQSTVTVHIRTLERELGTPLFDRMPSGTVPTRAGARLLEEAEEVLDAVARLRATAATASGQGDAAGGAVEGQVAVGAGDSLCASRLPGVIASLRRTHPRLDVELHAADTATAVDGLRTGRLDIAVLLEPEVDESDLLARRIADEPLAYVAAPGHPLAQRAAGWAELADECFFVHEEGCSYSDRLVRTLRGLPGARPRITRFGSIDAARSCVAAGLGLTLLPRVTVERHLHEGRLTVVDGPEAPPVPVQLVRHRKRWFAPGAQIVAEELTRAFTAA</sequence>
<dbReference type="PRINTS" id="PR00039">
    <property type="entry name" value="HTHLYSR"/>
</dbReference>
<evidence type="ECO:0000256" key="1">
    <source>
        <dbReference type="ARBA" id="ARBA00009437"/>
    </source>
</evidence>
<accession>A0A5J4L7L5</accession>
<gene>
    <name evidence="6" type="ORF">San01_06790</name>
</gene>
<protein>
    <submittedName>
        <fullName evidence="6">LysR family transcriptional regulator</fullName>
    </submittedName>
</protein>
<proteinExistence type="inferred from homology"/>
<dbReference type="Gene3D" id="1.10.10.10">
    <property type="entry name" value="Winged helix-like DNA-binding domain superfamily/Winged helix DNA-binding domain"/>
    <property type="match status" value="1"/>
</dbReference>
<keyword evidence="7" id="KW-1185">Reference proteome</keyword>
<organism evidence="6 7">
    <name type="scientific">Streptomyces angustmyceticus</name>
    <dbReference type="NCBI Taxonomy" id="285578"/>
    <lineage>
        <taxon>Bacteria</taxon>
        <taxon>Bacillati</taxon>
        <taxon>Actinomycetota</taxon>
        <taxon>Actinomycetes</taxon>
        <taxon>Kitasatosporales</taxon>
        <taxon>Streptomycetaceae</taxon>
        <taxon>Streptomyces</taxon>
    </lineage>
</organism>
<name>A0A5J4L7L5_9ACTN</name>
<dbReference type="Gene3D" id="3.40.190.10">
    <property type="entry name" value="Periplasmic binding protein-like II"/>
    <property type="match status" value="2"/>
</dbReference>
<dbReference type="PROSITE" id="PS50931">
    <property type="entry name" value="HTH_LYSR"/>
    <property type="match status" value="1"/>
</dbReference>
<dbReference type="GO" id="GO:0000976">
    <property type="term" value="F:transcription cis-regulatory region binding"/>
    <property type="evidence" value="ECO:0007669"/>
    <property type="project" value="TreeGrafter"/>
</dbReference>
<keyword evidence="4" id="KW-0804">Transcription</keyword>
<evidence type="ECO:0000256" key="2">
    <source>
        <dbReference type="ARBA" id="ARBA00023015"/>
    </source>
</evidence>
<dbReference type="InterPro" id="IPR005119">
    <property type="entry name" value="LysR_subst-bd"/>
</dbReference>
<dbReference type="GO" id="GO:0003700">
    <property type="term" value="F:DNA-binding transcription factor activity"/>
    <property type="evidence" value="ECO:0007669"/>
    <property type="project" value="InterPro"/>
</dbReference>
<keyword evidence="3" id="KW-0238">DNA-binding</keyword>
<evidence type="ECO:0000256" key="3">
    <source>
        <dbReference type="ARBA" id="ARBA00023125"/>
    </source>
</evidence>
<evidence type="ECO:0000313" key="7">
    <source>
        <dbReference type="Proteomes" id="UP000325598"/>
    </source>
</evidence>
<comment type="caution">
    <text evidence="6">The sequence shown here is derived from an EMBL/GenBank/DDBJ whole genome shotgun (WGS) entry which is preliminary data.</text>
</comment>
<dbReference type="InterPro" id="IPR036390">
    <property type="entry name" value="WH_DNA-bd_sf"/>
</dbReference>
<dbReference type="AlphaFoldDB" id="A0A5J4L7L5"/>
<dbReference type="PANTHER" id="PTHR30126:SF39">
    <property type="entry name" value="HTH-TYPE TRANSCRIPTIONAL REGULATOR CYSL"/>
    <property type="match status" value="1"/>
</dbReference>
<dbReference type="Pfam" id="PF00126">
    <property type="entry name" value="HTH_1"/>
    <property type="match status" value="1"/>
</dbReference>
<dbReference type="SUPFAM" id="SSF46785">
    <property type="entry name" value="Winged helix' DNA-binding domain"/>
    <property type="match status" value="1"/>
</dbReference>
<keyword evidence="2" id="KW-0805">Transcription regulation</keyword>
<dbReference type="SUPFAM" id="SSF53850">
    <property type="entry name" value="Periplasmic binding protein-like II"/>
    <property type="match status" value="1"/>
</dbReference>
<dbReference type="Proteomes" id="UP000325598">
    <property type="component" value="Unassembled WGS sequence"/>
</dbReference>